<evidence type="ECO:0000313" key="8">
    <source>
        <dbReference type="Proteomes" id="UP000483432"/>
    </source>
</evidence>
<evidence type="ECO:0000256" key="4">
    <source>
        <dbReference type="ARBA" id="ARBA00023315"/>
    </source>
</evidence>
<dbReference type="SUPFAM" id="SSF55729">
    <property type="entry name" value="Acyl-CoA N-acyltransferases (Nat)"/>
    <property type="match status" value="1"/>
</dbReference>
<organism evidence="7 8">
    <name type="scientific">Sulfuriferula multivorans</name>
    <dbReference type="NCBI Taxonomy" id="1559896"/>
    <lineage>
        <taxon>Bacteria</taxon>
        <taxon>Pseudomonadati</taxon>
        <taxon>Pseudomonadota</taxon>
        <taxon>Betaproteobacteria</taxon>
        <taxon>Nitrosomonadales</taxon>
        <taxon>Sulfuricellaceae</taxon>
        <taxon>Sulfuriferula</taxon>
    </lineage>
</organism>
<feature type="domain" description="N-acetyltransferase" evidence="6">
    <location>
        <begin position="16"/>
        <end position="162"/>
    </location>
</feature>
<dbReference type="PANTHER" id="PTHR36449:SF1">
    <property type="entry name" value="ACETYLTRANSFERASE"/>
    <property type="match status" value="1"/>
</dbReference>
<evidence type="ECO:0000256" key="3">
    <source>
        <dbReference type="ARBA" id="ARBA00022679"/>
    </source>
</evidence>
<evidence type="ECO:0000256" key="1">
    <source>
        <dbReference type="ARBA" id="ARBA00022491"/>
    </source>
</evidence>
<keyword evidence="4" id="KW-0012">Acyltransferase</keyword>
<dbReference type="Gene3D" id="3.40.630.30">
    <property type="match status" value="1"/>
</dbReference>
<dbReference type="Pfam" id="PF13508">
    <property type="entry name" value="Acetyltransf_7"/>
    <property type="match status" value="1"/>
</dbReference>
<comment type="caution">
    <text evidence="7">The sequence shown here is derived from an EMBL/GenBank/DDBJ whole genome shotgun (WGS) entry which is preliminary data.</text>
</comment>
<evidence type="ECO:0000256" key="5">
    <source>
        <dbReference type="ARBA" id="ARBA00049880"/>
    </source>
</evidence>
<dbReference type="CDD" id="cd04301">
    <property type="entry name" value="NAT_SF"/>
    <property type="match status" value="1"/>
</dbReference>
<dbReference type="AlphaFoldDB" id="A0A7C9P8T2"/>
<sequence length="162" mass="17763">MRLLNAPTSLRSEHGLTTFDCSEPVMNDWLKRRALGNQSTGASRTFVVTDDALVVRGYYALAAGAVDHIVAVSAILRNMPDPVPVMVLGRLAVDRTCHRKGVGADLLQDAILRTVRPAREIGIRALVVHALHDQARKFYLHHGFSESAIDPLVLMICINLNS</sequence>
<reference evidence="7 8" key="1">
    <citation type="submission" date="2019-09" db="EMBL/GenBank/DDBJ databases">
        <title>H2 Metabolism Revealed by Metagenomic Analysis in Subglacial Sediment of East Antarctica.</title>
        <authorList>
            <person name="Yang Z."/>
            <person name="Zhang Y."/>
            <person name="Lv Y."/>
            <person name="Yan W."/>
            <person name="Xiao X."/>
            <person name="Sun B."/>
            <person name="Ma H."/>
        </authorList>
    </citation>
    <scope>NUCLEOTIDE SEQUENCE [LARGE SCALE GENOMIC DNA]</scope>
    <source>
        <strain evidence="7">Bin2_2</strain>
    </source>
</reference>
<dbReference type="PROSITE" id="PS51186">
    <property type="entry name" value="GNAT"/>
    <property type="match status" value="1"/>
</dbReference>
<evidence type="ECO:0000256" key="2">
    <source>
        <dbReference type="ARBA" id="ARBA00022649"/>
    </source>
</evidence>
<name>A0A7C9P8T2_9PROT</name>
<dbReference type="Proteomes" id="UP000483432">
    <property type="component" value="Unassembled WGS sequence"/>
</dbReference>
<accession>A0A7C9P8T2</accession>
<evidence type="ECO:0000259" key="6">
    <source>
        <dbReference type="PROSITE" id="PS51186"/>
    </source>
</evidence>
<protein>
    <submittedName>
        <fullName evidence="7">GNAT family N-acetyltransferase</fullName>
    </submittedName>
</protein>
<dbReference type="GO" id="GO:0016747">
    <property type="term" value="F:acyltransferase activity, transferring groups other than amino-acyl groups"/>
    <property type="evidence" value="ECO:0007669"/>
    <property type="project" value="InterPro"/>
</dbReference>
<proteinExistence type="predicted"/>
<dbReference type="EMBL" id="JAAFGW010000176">
    <property type="protein sequence ID" value="NDP48890.1"/>
    <property type="molecule type" value="Genomic_DNA"/>
</dbReference>
<keyword evidence="2" id="KW-1277">Toxin-antitoxin system</keyword>
<dbReference type="InterPro" id="IPR000182">
    <property type="entry name" value="GNAT_dom"/>
</dbReference>
<evidence type="ECO:0000313" key="7">
    <source>
        <dbReference type="EMBL" id="NDP48890.1"/>
    </source>
</evidence>
<comment type="catalytic activity">
    <reaction evidence="5">
        <text>glycyl-tRNA(Gly) + acetyl-CoA = N-acetylglycyl-tRNA(Gly) + CoA + H(+)</text>
        <dbReference type="Rhea" id="RHEA:81867"/>
        <dbReference type="Rhea" id="RHEA-COMP:9683"/>
        <dbReference type="Rhea" id="RHEA-COMP:19766"/>
        <dbReference type="ChEBI" id="CHEBI:15378"/>
        <dbReference type="ChEBI" id="CHEBI:57287"/>
        <dbReference type="ChEBI" id="CHEBI:57288"/>
        <dbReference type="ChEBI" id="CHEBI:78522"/>
        <dbReference type="ChEBI" id="CHEBI:232036"/>
    </reaction>
</comment>
<dbReference type="PANTHER" id="PTHR36449">
    <property type="entry name" value="ACETYLTRANSFERASE-RELATED"/>
    <property type="match status" value="1"/>
</dbReference>
<dbReference type="InterPro" id="IPR016181">
    <property type="entry name" value="Acyl_CoA_acyltransferase"/>
</dbReference>
<keyword evidence="1" id="KW-0678">Repressor</keyword>
<gene>
    <name evidence="7" type="ORF">GZ085_11000</name>
</gene>
<keyword evidence="3 7" id="KW-0808">Transferase</keyword>